<dbReference type="Pfam" id="PF00350">
    <property type="entry name" value="Dynamin_N"/>
    <property type="match status" value="2"/>
</dbReference>
<dbReference type="GO" id="GO:0003924">
    <property type="term" value="F:GTPase activity"/>
    <property type="evidence" value="ECO:0007669"/>
    <property type="project" value="InterPro"/>
</dbReference>
<proteinExistence type="predicted"/>
<comment type="caution">
    <text evidence="8">The sequence shown here is derived from an EMBL/GenBank/DDBJ whole genome shotgun (WGS) entry which is preliminary data.</text>
</comment>
<dbReference type="InterPro" id="IPR045063">
    <property type="entry name" value="Dynamin_N"/>
</dbReference>
<dbReference type="AlphaFoldDB" id="A0A9X3RCX4"/>
<keyword evidence="5" id="KW-0472">Membrane</keyword>
<evidence type="ECO:0000256" key="3">
    <source>
        <dbReference type="ARBA" id="ARBA00022801"/>
    </source>
</evidence>
<comment type="subcellular location">
    <subcellularLocation>
        <location evidence="1">Membrane</location>
    </subcellularLocation>
</comment>
<keyword evidence="2" id="KW-0547">Nucleotide-binding</keyword>
<evidence type="ECO:0000256" key="6">
    <source>
        <dbReference type="SAM" id="Coils"/>
    </source>
</evidence>
<feature type="domain" description="Dynamin N-terminal" evidence="7">
    <location>
        <begin position="48"/>
        <end position="204"/>
    </location>
</feature>
<evidence type="ECO:0000313" key="8">
    <source>
        <dbReference type="EMBL" id="MCZ8535833.1"/>
    </source>
</evidence>
<dbReference type="PANTHER" id="PTHR10465:SF0">
    <property type="entry name" value="SARCALUMENIN"/>
    <property type="match status" value="1"/>
</dbReference>
<feature type="coiled-coil region" evidence="6">
    <location>
        <begin position="940"/>
        <end position="974"/>
    </location>
</feature>
<dbReference type="SUPFAM" id="SSF52540">
    <property type="entry name" value="P-loop containing nucleoside triphosphate hydrolases"/>
    <property type="match status" value="2"/>
</dbReference>
<dbReference type="Gene3D" id="3.40.50.300">
    <property type="entry name" value="P-loop containing nucleotide triphosphate hydrolases"/>
    <property type="match status" value="2"/>
</dbReference>
<dbReference type="Proteomes" id="UP001152173">
    <property type="component" value="Unassembled WGS sequence"/>
</dbReference>
<dbReference type="EMBL" id="JAMKBJ010000001">
    <property type="protein sequence ID" value="MCZ8535833.1"/>
    <property type="molecule type" value="Genomic_DNA"/>
</dbReference>
<name>A0A9X3RCX4_9BACL</name>
<evidence type="ECO:0000256" key="5">
    <source>
        <dbReference type="ARBA" id="ARBA00023136"/>
    </source>
</evidence>
<dbReference type="InterPro" id="IPR027417">
    <property type="entry name" value="P-loop_NTPase"/>
</dbReference>
<organism evidence="8 9">
    <name type="scientific">Paenisporosarcina quisquiliarum</name>
    <dbReference type="NCBI Taxonomy" id="365346"/>
    <lineage>
        <taxon>Bacteria</taxon>
        <taxon>Bacillati</taxon>
        <taxon>Bacillota</taxon>
        <taxon>Bacilli</taxon>
        <taxon>Bacillales</taxon>
        <taxon>Caryophanaceae</taxon>
        <taxon>Paenisporosarcina</taxon>
    </lineage>
</organism>
<reference evidence="8" key="1">
    <citation type="submission" date="2022-05" db="EMBL/GenBank/DDBJ databases">
        <authorList>
            <person name="Colautti A."/>
            <person name="Iacumin L."/>
        </authorList>
    </citation>
    <scope>NUCLEOTIDE SEQUENCE</scope>
    <source>
        <strain evidence="8">SK 55</strain>
    </source>
</reference>
<keyword evidence="4" id="KW-0342">GTP-binding</keyword>
<evidence type="ECO:0000259" key="7">
    <source>
        <dbReference type="Pfam" id="PF00350"/>
    </source>
</evidence>
<keyword evidence="3" id="KW-0378">Hydrolase</keyword>
<keyword evidence="6" id="KW-0175">Coiled coil</keyword>
<evidence type="ECO:0000256" key="4">
    <source>
        <dbReference type="ARBA" id="ARBA00023134"/>
    </source>
</evidence>
<dbReference type="InterPro" id="IPR027094">
    <property type="entry name" value="Mitofusin_fam"/>
</dbReference>
<dbReference type="CDD" id="cd09912">
    <property type="entry name" value="DLP_2"/>
    <property type="match status" value="2"/>
</dbReference>
<evidence type="ECO:0000256" key="2">
    <source>
        <dbReference type="ARBA" id="ARBA00022741"/>
    </source>
</evidence>
<feature type="domain" description="Dynamin N-terminal" evidence="7">
    <location>
        <begin position="630"/>
        <end position="855"/>
    </location>
</feature>
<evidence type="ECO:0000313" key="9">
    <source>
        <dbReference type="Proteomes" id="UP001152173"/>
    </source>
</evidence>
<sequence>MQSFDDQINHLLKETARAYTLFKKVDDVERINKATLFAQKLMDREFTIGFAGHFSAGKSSMINALTGEQLLPSSPIPTSANIVKIHKAKNDFAIVYMQDQQPVKFTGDYDFATVKEFCKDGDAVSQIEIGHESSVLPEGITVMDTPGVDSTDDAHRMSTESSLHLADIVFYMMDYNHVQSELNFGFTKQLMKYNDNVYLIVNQIDKHRENELTFTQFKESVHDSFKAWGVIPKEIFFTSLKETDHPHNDLNEVREIVLDSMNNWQDQLVKSSTNTLMKLHDEHIEYLLVEIEECQSTFANVLSNDEWEQKEEMKLTAAHYQKQANLLSSSAWKETFESNRKNLLDNAAMMPYELRDKLKSYLESKQENFKVGLFFSGKKTEEERNLRGQLVEKEYDTVIQSQISGHMRSLMKQSLKDVGLLSDEQSLAIDQMEFHPPLKIIDEQIQKGSLVTADSVLNFANRVTDTTKKWFIQQTDDWKNIQAKVIDDLPEDSFGLADSKSRAYQEKLLAIETLEQMHNQLEAFTKEWDNPSRNVTSLSTELVKTWTKNHELAEQQMIPFESSMIVEKDKQEEVIEPLAEKPESSGVEVTDTLTRAKYIANQIEHIQGFSEVARYLQTKSQRLEKQDFTIALFGAFSAGKSSFSNALMGADVLPVSPNPTTAAINKIRPITKDHPHETADVKLKTKVQFFEDVASSFEAIGIIVGSLDEAYKKANDIEGITLENEGLQVHKAFIRAFKEGYSNFKDNLGETLRVNRTEFEAFVAQENKSCFVDTIDFYYDCPLTRMGVTLVDTPGADSINARHTGVAFEYIRNADAILFITYYNHAFARADREFLIQLGRVKDAFELDKMFFIVNAIDLASSEEEANDVKNYVTSELQRFGIRFPRVYGVSSLQALKEKEESISLNSGMELFEQSFQQFLSEDLKAMAVQALSEETEKTVARLASLIEQTEVNLSRKEERLQELRLLEQKIRQRFTSSAAGVITKNAYQELDELLYYVLQRVYYRYPDFFKESYNPSVFANRSSAEALDFALKETLSMLSFDFEQEMRVTNFRLNQWIGKALQQRQKDEMHELKESNNSFSFMPYEIAEAKLLDFDGPFEDPTVYSHVKSHYKNNKSFFEKNEKEKLRDALQDATKPEAEQYLNAQNVRMRDWARGVIDLEAEGLRQHLLHESLQQLDSERAAMQEGSRLDEWKAVYNNLSEGD</sequence>
<dbReference type="PANTHER" id="PTHR10465">
    <property type="entry name" value="TRANSMEMBRANE GTPASE FZO1"/>
    <property type="match status" value="1"/>
</dbReference>
<protein>
    <submittedName>
        <fullName evidence="8">Dynamin family protein</fullName>
    </submittedName>
</protein>
<accession>A0A9X3RCX4</accession>
<evidence type="ECO:0000256" key="1">
    <source>
        <dbReference type="ARBA" id="ARBA00004370"/>
    </source>
</evidence>
<keyword evidence="9" id="KW-1185">Reference proteome</keyword>
<dbReference type="RefSeq" id="WP_269924939.1">
    <property type="nucleotide sequence ID" value="NZ_JAMKBJ010000001.1"/>
</dbReference>
<dbReference type="GO" id="GO:0016020">
    <property type="term" value="C:membrane"/>
    <property type="evidence" value="ECO:0007669"/>
    <property type="project" value="UniProtKB-SubCell"/>
</dbReference>
<dbReference type="GO" id="GO:0005525">
    <property type="term" value="F:GTP binding"/>
    <property type="evidence" value="ECO:0007669"/>
    <property type="project" value="UniProtKB-KW"/>
</dbReference>
<gene>
    <name evidence="8" type="ORF">M9R32_01355</name>
</gene>